<dbReference type="InterPro" id="IPR051791">
    <property type="entry name" value="Pra-immunoreactive"/>
</dbReference>
<organism evidence="10 11">
    <name type="scientific">Cellulomonas carbonis T26</name>
    <dbReference type="NCBI Taxonomy" id="947969"/>
    <lineage>
        <taxon>Bacteria</taxon>
        <taxon>Bacillati</taxon>
        <taxon>Actinomycetota</taxon>
        <taxon>Actinomycetes</taxon>
        <taxon>Micrococcales</taxon>
        <taxon>Cellulomonadaceae</taxon>
        <taxon>Cellulomonas</taxon>
    </lineage>
</organism>
<dbReference type="Pfam" id="PF00498">
    <property type="entry name" value="FHA"/>
    <property type="match status" value="1"/>
</dbReference>
<keyword evidence="4 8" id="KW-0812">Transmembrane</keyword>
<dbReference type="AlphaFoldDB" id="A0A0A0BQG4"/>
<feature type="domain" description="FHA" evidence="9">
    <location>
        <begin position="376"/>
        <end position="431"/>
    </location>
</feature>
<feature type="compositionally biased region" description="Basic and acidic residues" evidence="7">
    <location>
        <begin position="295"/>
        <end position="309"/>
    </location>
</feature>
<feature type="compositionally biased region" description="Low complexity" evidence="7">
    <location>
        <begin position="222"/>
        <end position="232"/>
    </location>
</feature>
<evidence type="ECO:0000256" key="1">
    <source>
        <dbReference type="ARBA" id="ARBA00004651"/>
    </source>
</evidence>
<dbReference type="Pfam" id="PF06271">
    <property type="entry name" value="RDD"/>
    <property type="match status" value="1"/>
</dbReference>
<keyword evidence="11" id="KW-1185">Reference proteome</keyword>
<dbReference type="Proteomes" id="UP000029839">
    <property type="component" value="Unassembled WGS sequence"/>
</dbReference>
<gene>
    <name evidence="10" type="ORF">N868_17720</name>
</gene>
<evidence type="ECO:0000313" key="10">
    <source>
        <dbReference type="EMBL" id="KGM09902.1"/>
    </source>
</evidence>
<keyword evidence="3" id="KW-0597">Phosphoprotein</keyword>
<evidence type="ECO:0000256" key="4">
    <source>
        <dbReference type="ARBA" id="ARBA00022692"/>
    </source>
</evidence>
<keyword evidence="5 8" id="KW-1133">Transmembrane helix</keyword>
<name>A0A0A0BQG4_9CELL</name>
<feature type="region of interest" description="Disordered" evidence="7">
    <location>
        <begin position="202"/>
        <end position="313"/>
    </location>
</feature>
<dbReference type="PANTHER" id="PTHR36115">
    <property type="entry name" value="PROLINE-RICH ANTIGEN HOMOLOG-RELATED"/>
    <property type="match status" value="1"/>
</dbReference>
<keyword evidence="2" id="KW-1003">Cell membrane</keyword>
<dbReference type="Gene3D" id="2.60.200.20">
    <property type="match status" value="1"/>
</dbReference>
<evidence type="ECO:0000256" key="2">
    <source>
        <dbReference type="ARBA" id="ARBA00022475"/>
    </source>
</evidence>
<dbReference type="SUPFAM" id="SSF49879">
    <property type="entry name" value="SMAD/FHA domain"/>
    <property type="match status" value="1"/>
</dbReference>
<evidence type="ECO:0000256" key="5">
    <source>
        <dbReference type="ARBA" id="ARBA00022989"/>
    </source>
</evidence>
<proteinExistence type="predicted"/>
<protein>
    <submittedName>
        <fullName evidence="10">Phosphopeptide-binding protein</fullName>
    </submittedName>
</protein>
<dbReference type="PROSITE" id="PS50006">
    <property type="entry name" value="FHA_DOMAIN"/>
    <property type="match status" value="1"/>
</dbReference>
<accession>A0A0A0BQG4</accession>
<dbReference type="InterPro" id="IPR000253">
    <property type="entry name" value="FHA_dom"/>
</dbReference>
<dbReference type="PANTHER" id="PTHR36115:SF6">
    <property type="entry name" value="PROLINE-RICH ANTIGEN HOMOLOG"/>
    <property type="match status" value="1"/>
</dbReference>
<dbReference type="EMBL" id="AXCY01000071">
    <property type="protein sequence ID" value="KGM09902.1"/>
    <property type="molecule type" value="Genomic_DNA"/>
</dbReference>
<reference evidence="10 11" key="1">
    <citation type="submission" date="2013-08" db="EMBL/GenBank/DDBJ databases">
        <title>Genome sequencing of Cellulomonas carbonis T26.</title>
        <authorList>
            <person name="Chen F."/>
            <person name="Li Y."/>
            <person name="Wang G."/>
        </authorList>
    </citation>
    <scope>NUCLEOTIDE SEQUENCE [LARGE SCALE GENOMIC DNA]</scope>
    <source>
        <strain evidence="10 11">T26</strain>
    </source>
</reference>
<dbReference type="InterPro" id="IPR008984">
    <property type="entry name" value="SMAD_FHA_dom_sf"/>
</dbReference>
<evidence type="ECO:0000313" key="11">
    <source>
        <dbReference type="Proteomes" id="UP000029839"/>
    </source>
</evidence>
<comment type="caution">
    <text evidence="10">The sequence shown here is derived from an EMBL/GenBank/DDBJ whole genome shotgun (WGS) entry which is preliminary data.</text>
</comment>
<dbReference type="GO" id="GO:0005886">
    <property type="term" value="C:plasma membrane"/>
    <property type="evidence" value="ECO:0007669"/>
    <property type="project" value="UniProtKB-SubCell"/>
</dbReference>
<feature type="compositionally biased region" description="Basic and acidic residues" evidence="7">
    <location>
        <begin position="233"/>
        <end position="246"/>
    </location>
</feature>
<evidence type="ECO:0000256" key="8">
    <source>
        <dbReference type="SAM" id="Phobius"/>
    </source>
</evidence>
<keyword evidence="6 8" id="KW-0472">Membrane</keyword>
<feature type="compositionally biased region" description="Low complexity" evidence="7">
    <location>
        <begin position="255"/>
        <end position="272"/>
    </location>
</feature>
<evidence type="ECO:0000256" key="7">
    <source>
        <dbReference type="SAM" id="MobiDB-lite"/>
    </source>
</evidence>
<dbReference type="OrthoDB" id="3254248at2"/>
<feature type="transmembrane region" description="Helical" evidence="8">
    <location>
        <begin position="53"/>
        <end position="75"/>
    </location>
</feature>
<feature type="transmembrane region" description="Helical" evidence="8">
    <location>
        <begin position="15"/>
        <end position="41"/>
    </location>
</feature>
<evidence type="ECO:0000256" key="6">
    <source>
        <dbReference type="ARBA" id="ARBA00023136"/>
    </source>
</evidence>
<feature type="compositionally biased region" description="Low complexity" evidence="7">
    <location>
        <begin position="279"/>
        <end position="291"/>
    </location>
</feature>
<dbReference type="RefSeq" id="WP_052426345.1">
    <property type="nucleotide sequence ID" value="NZ_AXCY01000071.1"/>
</dbReference>
<feature type="transmembrane region" description="Helical" evidence="8">
    <location>
        <begin position="105"/>
        <end position="128"/>
    </location>
</feature>
<sequence>MPTPGALPASWGRRFLAFVIDLVAAALLGGAFVVAGVVGLLTSDGAAPAEDGAGGLVLLGAAMLVVLGVAQWWLLGARGVTLGKRLAGLRLLDVTTGRPVGLGRALLRGVVPLAAGVLPVVGSLAVWLSPFADPSGLRRGWHDRAARAVLLDVVVGVDPTVSGGTSGQDAARRLDSVLRAAAPASEVRDARLVDVAAARSPFPPVSSAQAEPRPLVTHVPVDAAPTRPAAPGRAERRADDDEHADQRPAVVTHVPAATTQPTSQPAAQESRPASPPTSQPAAAVPAPSASPETVVRGDTDPSRRTRAAEEPTAPVRRVVPPSHEVMTATSFASADEDVESTRLRPARGKVPELRGDGAEVTVELTDGQRVTFTGTALVGRNPAPRPGEDADHLIRVADPGRSVSKTHLLLGVDRAGLWVKDRDSTNGTVVTLADGQQILCGADQQVRIPPGASVAFGDYGLSVATVDAL</sequence>
<dbReference type="InterPro" id="IPR010432">
    <property type="entry name" value="RDD"/>
</dbReference>
<reference evidence="10 11" key="2">
    <citation type="journal article" date="2015" name="Stand. Genomic Sci.">
        <title>Draft genome sequence of Cellulomonas carbonis T26(T) and comparative analysis of six Cellulomonas genomes.</title>
        <authorList>
            <person name="Zhuang W."/>
            <person name="Zhang S."/>
            <person name="Xia X."/>
            <person name="Wang G."/>
        </authorList>
    </citation>
    <scope>NUCLEOTIDE SEQUENCE [LARGE SCALE GENOMIC DNA]</scope>
    <source>
        <strain evidence="10 11">T26</strain>
    </source>
</reference>
<comment type="subcellular location">
    <subcellularLocation>
        <location evidence="1">Cell membrane</location>
        <topology evidence="1">Multi-pass membrane protein</topology>
    </subcellularLocation>
</comment>
<dbReference type="CDD" id="cd00060">
    <property type="entry name" value="FHA"/>
    <property type="match status" value="1"/>
</dbReference>
<evidence type="ECO:0000256" key="3">
    <source>
        <dbReference type="ARBA" id="ARBA00022553"/>
    </source>
</evidence>
<evidence type="ECO:0000259" key="9">
    <source>
        <dbReference type="PROSITE" id="PS50006"/>
    </source>
</evidence>